<protein>
    <submittedName>
        <fullName evidence="3">Unannotated protein</fullName>
    </submittedName>
</protein>
<dbReference type="AlphaFoldDB" id="A0A6J6TG47"/>
<dbReference type="PANTHER" id="PTHR42760:SF133">
    <property type="entry name" value="3-OXOACYL-[ACYL-CARRIER-PROTEIN] REDUCTASE"/>
    <property type="match status" value="1"/>
</dbReference>
<comment type="similarity">
    <text evidence="1">Belongs to the short-chain dehydrogenases/reductases (SDR) family.</text>
</comment>
<organism evidence="3">
    <name type="scientific">freshwater metagenome</name>
    <dbReference type="NCBI Taxonomy" id="449393"/>
    <lineage>
        <taxon>unclassified sequences</taxon>
        <taxon>metagenomes</taxon>
        <taxon>ecological metagenomes</taxon>
    </lineage>
</organism>
<evidence type="ECO:0000256" key="2">
    <source>
        <dbReference type="ARBA" id="ARBA00023002"/>
    </source>
</evidence>
<dbReference type="GO" id="GO:0016616">
    <property type="term" value="F:oxidoreductase activity, acting on the CH-OH group of donors, NAD or NADP as acceptor"/>
    <property type="evidence" value="ECO:0007669"/>
    <property type="project" value="TreeGrafter"/>
</dbReference>
<dbReference type="PROSITE" id="PS00061">
    <property type="entry name" value="ADH_SHORT"/>
    <property type="match status" value="1"/>
</dbReference>
<dbReference type="GO" id="GO:0048038">
    <property type="term" value="F:quinone binding"/>
    <property type="evidence" value="ECO:0007669"/>
    <property type="project" value="TreeGrafter"/>
</dbReference>
<dbReference type="FunFam" id="3.40.50.720:FF:000084">
    <property type="entry name" value="Short-chain dehydrogenase reductase"/>
    <property type="match status" value="1"/>
</dbReference>
<reference evidence="3" key="1">
    <citation type="submission" date="2020-05" db="EMBL/GenBank/DDBJ databases">
        <authorList>
            <person name="Chiriac C."/>
            <person name="Salcher M."/>
            <person name="Ghai R."/>
            <person name="Kavagutti S V."/>
        </authorList>
    </citation>
    <scope>NUCLEOTIDE SEQUENCE</scope>
</reference>
<evidence type="ECO:0000313" key="3">
    <source>
        <dbReference type="EMBL" id="CAB4745754.1"/>
    </source>
</evidence>
<accession>A0A6J6TG47</accession>
<dbReference type="InterPro" id="IPR036291">
    <property type="entry name" value="NAD(P)-bd_dom_sf"/>
</dbReference>
<sequence>MKVKELENKVALVTGASRGIGRAISLTFAKAGAQLILVGRDLDALNETSKLICELKLGPTPLVCQMDVLDISSIANAVKLALDSFGQIDILVNNSGITGRSAPLWELEESQWDEAIDTNLKGPFLLSKAVIPSMISRKSGSIIFIGSITGKRPLVNRSVYAASKLGLVGMMRTLALELAREGVRVNLISPGFVAGPRLDGVIAQVASDQGVTSDQMKATWLEMVPTGKFVTPEDIAQGVLFFASSRSGATTGEDLNISGGLVMYS</sequence>
<dbReference type="Pfam" id="PF00106">
    <property type="entry name" value="adh_short"/>
    <property type="match status" value="1"/>
</dbReference>
<dbReference type="InterPro" id="IPR002347">
    <property type="entry name" value="SDR_fam"/>
</dbReference>
<evidence type="ECO:0000256" key="1">
    <source>
        <dbReference type="ARBA" id="ARBA00006484"/>
    </source>
</evidence>
<keyword evidence="2" id="KW-0560">Oxidoreductase</keyword>
<dbReference type="PRINTS" id="PR00080">
    <property type="entry name" value="SDRFAMILY"/>
</dbReference>
<name>A0A6J6TG47_9ZZZZ</name>
<dbReference type="InterPro" id="IPR020904">
    <property type="entry name" value="Sc_DH/Rdtase_CS"/>
</dbReference>
<dbReference type="GO" id="GO:0006633">
    <property type="term" value="P:fatty acid biosynthetic process"/>
    <property type="evidence" value="ECO:0007669"/>
    <property type="project" value="TreeGrafter"/>
</dbReference>
<dbReference type="EMBL" id="CAEZZB010000056">
    <property type="protein sequence ID" value="CAB4745754.1"/>
    <property type="molecule type" value="Genomic_DNA"/>
</dbReference>
<dbReference type="PRINTS" id="PR00081">
    <property type="entry name" value="GDHRDH"/>
</dbReference>
<gene>
    <name evidence="3" type="ORF">UFOPK2816_00567</name>
</gene>
<dbReference type="PANTHER" id="PTHR42760">
    <property type="entry name" value="SHORT-CHAIN DEHYDROGENASES/REDUCTASES FAMILY MEMBER"/>
    <property type="match status" value="1"/>
</dbReference>
<dbReference type="SUPFAM" id="SSF51735">
    <property type="entry name" value="NAD(P)-binding Rossmann-fold domains"/>
    <property type="match status" value="1"/>
</dbReference>
<dbReference type="Gene3D" id="3.40.50.720">
    <property type="entry name" value="NAD(P)-binding Rossmann-like Domain"/>
    <property type="match status" value="1"/>
</dbReference>
<proteinExistence type="inferred from homology"/>